<gene>
    <name evidence="2" type="ORF">R2601_03128</name>
</gene>
<dbReference type="AlphaFoldDB" id="Q0FWM0"/>
<evidence type="ECO:0000313" key="3">
    <source>
        <dbReference type="Proteomes" id="UP000006230"/>
    </source>
</evidence>
<sequence length="21" mass="2114">MTAVAMSPCARRADPLGGGPR</sequence>
<evidence type="ECO:0000313" key="2">
    <source>
        <dbReference type="EMBL" id="EAU48532.1"/>
    </source>
</evidence>
<evidence type="ECO:0000256" key="1">
    <source>
        <dbReference type="SAM" id="MobiDB-lite"/>
    </source>
</evidence>
<dbReference type="HOGENOM" id="CLU_3426633_0_0_5"/>
<dbReference type="EMBL" id="AATQ01000001">
    <property type="protein sequence ID" value="EAU48532.1"/>
    <property type="molecule type" value="Genomic_DNA"/>
</dbReference>
<dbReference type="Proteomes" id="UP000006230">
    <property type="component" value="Unassembled WGS sequence"/>
</dbReference>
<reference evidence="2 3" key="1">
    <citation type="journal article" date="2010" name="J. Bacteriol.">
        <title>Genome sequences of Pelagibaca bermudensis HTCC2601T and Maritimibacter alkaliphilus HTCC2654T, the type strains of two marine Roseobacter genera.</title>
        <authorList>
            <person name="Thrash J.C."/>
            <person name="Cho J.C."/>
            <person name="Ferriera S."/>
            <person name="Johnson J."/>
            <person name="Vergin K.L."/>
            <person name="Giovannoni S.J."/>
        </authorList>
    </citation>
    <scope>NUCLEOTIDE SEQUENCE [LARGE SCALE GENOMIC DNA]</scope>
    <source>
        <strain evidence="3">DSM 26914 / JCM 13377 / KCTC 12554 / HTCC2601</strain>
    </source>
</reference>
<protein>
    <submittedName>
        <fullName evidence="2">Uncharacterized protein</fullName>
    </submittedName>
</protein>
<accession>Q0FWM0</accession>
<name>Q0FWM0_SALBH</name>
<feature type="region of interest" description="Disordered" evidence="1">
    <location>
        <begin position="1"/>
        <end position="21"/>
    </location>
</feature>
<comment type="caution">
    <text evidence="2">The sequence shown here is derived from an EMBL/GenBank/DDBJ whole genome shotgun (WGS) entry which is preliminary data.</text>
</comment>
<keyword evidence="3" id="KW-1185">Reference proteome</keyword>
<organism evidence="2 3">
    <name type="scientific">Salipiger bermudensis (strain DSM 26914 / JCM 13377 / KCTC 12554 / HTCC2601)</name>
    <name type="common">Pelagibaca bermudensis</name>
    <dbReference type="NCBI Taxonomy" id="314265"/>
    <lineage>
        <taxon>Bacteria</taxon>
        <taxon>Pseudomonadati</taxon>
        <taxon>Pseudomonadota</taxon>
        <taxon>Alphaproteobacteria</taxon>
        <taxon>Rhodobacterales</taxon>
        <taxon>Roseobacteraceae</taxon>
        <taxon>Salipiger</taxon>
    </lineage>
</organism>
<proteinExistence type="predicted"/>